<dbReference type="Pfam" id="PF03865">
    <property type="entry name" value="ShlB"/>
    <property type="match status" value="1"/>
</dbReference>
<keyword evidence="4" id="KW-1185">Reference proteome</keyword>
<keyword evidence="1" id="KW-0732">Signal</keyword>
<evidence type="ECO:0000313" key="4">
    <source>
        <dbReference type="Proteomes" id="UP000446768"/>
    </source>
</evidence>
<dbReference type="GO" id="GO:0008320">
    <property type="term" value="F:protein transmembrane transporter activity"/>
    <property type="evidence" value="ECO:0007669"/>
    <property type="project" value="TreeGrafter"/>
</dbReference>
<accession>A0A7X2IRU2</accession>
<dbReference type="InterPro" id="IPR005565">
    <property type="entry name" value="Hemolysn_activator_HlyB_C"/>
</dbReference>
<name>A0A7X2IRU2_9BURK</name>
<dbReference type="InterPro" id="IPR051544">
    <property type="entry name" value="TPS_OM_transporter"/>
</dbReference>
<feature type="domain" description="Haemolysin activator HlyB C-terminal" evidence="2">
    <location>
        <begin position="120"/>
        <end position="335"/>
    </location>
</feature>
<evidence type="ECO:0000256" key="1">
    <source>
        <dbReference type="SAM" id="SignalP"/>
    </source>
</evidence>
<organism evidence="3 4">
    <name type="scientific">Pseudoduganella rivuli</name>
    <dbReference type="NCBI Taxonomy" id="2666085"/>
    <lineage>
        <taxon>Bacteria</taxon>
        <taxon>Pseudomonadati</taxon>
        <taxon>Pseudomonadota</taxon>
        <taxon>Betaproteobacteria</taxon>
        <taxon>Burkholderiales</taxon>
        <taxon>Oxalobacteraceae</taxon>
        <taxon>Telluria group</taxon>
        <taxon>Pseudoduganella</taxon>
    </lineage>
</organism>
<protein>
    <recommendedName>
        <fullName evidence="2">Haemolysin activator HlyB C-terminal domain-containing protein</fullName>
    </recommendedName>
</protein>
<dbReference type="GO" id="GO:0046819">
    <property type="term" value="P:protein secretion by the type V secretion system"/>
    <property type="evidence" value="ECO:0007669"/>
    <property type="project" value="TreeGrafter"/>
</dbReference>
<dbReference type="RefSeq" id="WP_154379071.1">
    <property type="nucleotide sequence ID" value="NZ_WKJJ01000017.1"/>
</dbReference>
<dbReference type="Gene3D" id="2.40.160.50">
    <property type="entry name" value="membrane protein fhac: a member of the omp85/tpsb transporter family"/>
    <property type="match status" value="1"/>
</dbReference>
<feature type="signal peptide" evidence="1">
    <location>
        <begin position="1"/>
        <end position="23"/>
    </location>
</feature>
<dbReference type="GO" id="GO:0098046">
    <property type="term" value="C:type V protein secretion system complex"/>
    <property type="evidence" value="ECO:0007669"/>
    <property type="project" value="TreeGrafter"/>
</dbReference>
<evidence type="ECO:0000259" key="2">
    <source>
        <dbReference type="Pfam" id="PF03865"/>
    </source>
</evidence>
<gene>
    <name evidence="3" type="ORF">GJ700_25030</name>
</gene>
<feature type="chain" id="PRO_5030568554" description="Haemolysin activator HlyB C-terminal domain-containing protein" evidence="1">
    <location>
        <begin position="24"/>
        <end position="373"/>
    </location>
</feature>
<dbReference type="Proteomes" id="UP000446768">
    <property type="component" value="Unassembled WGS sequence"/>
</dbReference>
<evidence type="ECO:0000313" key="3">
    <source>
        <dbReference type="EMBL" id="MRV74982.1"/>
    </source>
</evidence>
<dbReference type="PANTHER" id="PTHR34597">
    <property type="entry name" value="SLR1661 PROTEIN"/>
    <property type="match status" value="1"/>
</dbReference>
<dbReference type="PANTHER" id="PTHR34597:SF3">
    <property type="entry name" value="OUTER MEMBRANE TRANSPORTER CDIB"/>
    <property type="match status" value="1"/>
</dbReference>
<reference evidence="3 4" key="1">
    <citation type="submission" date="2019-11" db="EMBL/GenBank/DDBJ databases">
        <title>Novel species isolated from a subtropical stream in China.</title>
        <authorList>
            <person name="Lu H."/>
        </authorList>
    </citation>
    <scope>NUCLEOTIDE SEQUENCE [LARGE SCALE GENOMIC DNA]</scope>
    <source>
        <strain evidence="3 4">FT92W</strain>
    </source>
</reference>
<proteinExistence type="predicted"/>
<dbReference type="AlphaFoldDB" id="A0A7X2IRU2"/>
<sequence length="373" mass="39493">MRCRFVHLLAATALAAAAGTAYADPQDDKANVKGEAVLDNSDSKVRAGVQLGYSFPLSGLARRGDTLDVYGSWSQAGARHDGYSGVGGAGRTGATAGMGGAGNTAGGDVGLWPGPLDNPGKGAAVGVRWNQMLASGGGYESRFSLGADLRGYRANGPLQEVEPGNDVTVTPLSVNVSGNWTLDEGTVSGSVTLLHNIGAPRGHQDDIARLRPGASANYSVLRLAAQLTRELPSDFQVRAGVRGQYTSDVLLPGEQFGAGGAGGGLLVRGFNDRALARDSGLAAHVELYSPELCGEYVRWRCRALVFYDKGYFRSNRDLPGELRSNTVRSIGVGVRMNIYKNVDLQVDYGRVVKSSIVPQEDKNRLHVRIGMRW</sequence>
<comment type="caution">
    <text evidence="3">The sequence shown here is derived from an EMBL/GenBank/DDBJ whole genome shotgun (WGS) entry which is preliminary data.</text>
</comment>
<dbReference type="EMBL" id="WKJJ01000017">
    <property type="protein sequence ID" value="MRV74982.1"/>
    <property type="molecule type" value="Genomic_DNA"/>
</dbReference>